<accession>A0A9P3GHA0</accession>
<name>A0A9P3GHA0_9APHY</name>
<evidence type="ECO:0000313" key="4">
    <source>
        <dbReference type="Proteomes" id="UP000703269"/>
    </source>
</evidence>
<dbReference type="Proteomes" id="UP000703269">
    <property type="component" value="Unassembled WGS sequence"/>
</dbReference>
<gene>
    <name evidence="3" type="ORF">PsYK624_097490</name>
</gene>
<dbReference type="OrthoDB" id="3245801at2759"/>
<comment type="caution">
    <text evidence="3">The sequence shown here is derived from an EMBL/GenBank/DDBJ whole genome shotgun (WGS) entry which is preliminary data.</text>
</comment>
<feature type="region of interest" description="Disordered" evidence="1">
    <location>
        <begin position="229"/>
        <end position="355"/>
    </location>
</feature>
<evidence type="ECO:0000313" key="3">
    <source>
        <dbReference type="EMBL" id="GJE93589.1"/>
    </source>
</evidence>
<feature type="compositionally biased region" description="Low complexity" evidence="1">
    <location>
        <begin position="69"/>
        <end position="83"/>
    </location>
</feature>
<dbReference type="EMBL" id="BPQB01000033">
    <property type="protein sequence ID" value="GJE93589.1"/>
    <property type="molecule type" value="Genomic_DNA"/>
</dbReference>
<dbReference type="Pfam" id="PF18142">
    <property type="entry name" value="SLATT_fungal"/>
    <property type="match status" value="1"/>
</dbReference>
<evidence type="ECO:0000256" key="1">
    <source>
        <dbReference type="SAM" id="MobiDB-lite"/>
    </source>
</evidence>
<sequence>MDGTHTPPPAPATPSAPTQGEPTHAGDTVAATPAPAVPAVNILPSTPPQPQDAHPQPSLHSSVAPTSVPLPQSTSSLASTTSAPYPPHPDQGPSTTRPAEPPFPTAAPAMPAPHTPVFASSPATYTMQPMVPPIDAAHPSHVFTPAPIPEVLGSRRSSLHLPAPPLPPKPTPLAGTGPPRRSTRSPSPRVSYEADAGPSRPLSVQTHSARDERAPAAFAMAGPYPLPATPALSSVPEPHVPRPARALSYAEGTPRRERPDAQRRASHGASLSRFDRDYAVAQRPTSGHSVNGSGVFVPPPEPIFGPRPTQSRRTSRRSSRPGGIEEDGDNPDESFSDTTNGELNARERLQPTLKNAEDKLKEARLVARATGWSLNFAIGAQARGSGEPEASTARAKDLENFVREARAWALDHGHRVASGEPDGGAALNRAVDAFRARFEEVMGAEQKGFGRMLHAERDALLGREREREKMPV</sequence>
<feature type="compositionally biased region" description="Basic and acidic residues" evidence="1">
    <location>
        <begin position="253"/>
        <end position="263"/>
    </location>
</feature>
<dbReference type="AlphaFoldDB" id="A0A9P3GHA0"/>
<dbReference type="InterPro" id="IPR041622">
    <property type="entry name" value="SLATT_fungi"/>
</dbReference>
<feature type="compositionally biased region" description="Low complexity" evidence="1">
    <location>
        <begin position="172"/>
        <end position="191"/>
    </location>
</feature>
<feature type="compositionally biased region" description="Low complexity" evidence="1">
    <location>
        <begin position="28"/>
        <end position="40"/>
    </location>
</feature>
<feature type="domain" description="SMODS and SLOG-associating 2TM effector" evidence="2">
    <location>
        <begin position="380"/>
        <end position="443"/>
    </location>
</feature>
<feature type="compositionally biased region" description="Pro residues" evidence="1">
    <location>
        <begin position="162"/>
        <end position="171"/>
    </location>
</feature>
<proteinExistence type="predicted"/>
<feature type="compositionally biased region" description="Acidic residues" evidence="1">
    <location>
        <begin position="324"/>
        <end position="335"/>
    </location>
</feature>
<feature type="compositionally biased region" description="Polar residues" evidence="1">
    <location>
        <begin position="283"/>
        <end position="292"/>
    </location>
</feature>
<evidence type="ECO:0000259" key="2">
    <source>
        <dbReference type="Pfam" id="PF18142"/>
    </source>
</evidence>
<feature type="compositionally biased region" description="Basic and acidic residues" evidence="1">
    <location>
        <begin position="344"/>
        <end position="355"/>
    </location>
</feature>
<feature type="region of interest" description="Disordered" evidence="1">
    <location>
        <begin position="1"/>
        <end position="123"/>
    </location>
</feature>
<feature type="compositionally biased region" description="Pro residues" evidence="1">
    <location>
        <begin position="99"/>
        <end position="114"/>
    </location>
</feature>
<protein>
    <recommendedName>
        <fullName evidence="2">SMODS and SLOG-associating 2TM effector domain-containing protein</fullName>
    </recommendedName>
</protein>
<organism evidence="3 4">
    <name type="scientific">Phanerochaete sordida</name>
    <dbReference type="NCBI Taxonomy" id="48140"/>
    <lineage>
        <taxon>Eukaryota</taxon>
        <taxon>Fungi</taxon>
        <taxon>Dikarya</taxon>
        <taxon>Basidiomycota</taxon>
        <taxon>Agaricomycotina</taxon>
        <taxon>Agaricomycetes</taxon>
        <taxon>Polyporales</taxon>
        <taxon>Phanerochaetaceae</taxon>
        <taxon>Phanerochaete</taxon>
    </lineage>
</organism>
<keyword evidence="4" id="KW-1185">Reference proteome</keyword>
<reference evidence="3 4" key="1">
    <citation type="submission" date="2021-08" db="EMBL/GenBank/DDBJ databases">
        <title>Draft Genome Sequence of Phanerochaete sordida strain YK-624.</title>
        <authorList>
            <person name="Mori T."/>
            <person name="Dohra H."/>
            <person name="Suzuki T."/>
            <person name="Kawagishi H."/>
            <person name="Hirai H."/>
        </authorList>
    </citation>
    <scope>NUCLEOTIDE SEQUENCE [LARGE SCALE GENOMIC DNA]</scope>
    <source>
        <strain evidence="3 4">YK-624</strain>
    </source>
</reference>
<feature type="region of interest" description="Disordered" evidence="1">
    <location>
        <begin position="156"/>
        <end position="210"/>
    </location>
</feature>
<feature type="compositionally biased region" description="Pro residues" evidence="1">
    <location>
        <begin position="1"/>
        <end position="14"/>
    </location>
</feature>